<dbReference type="EMBL" id="LN899823">
    <property type="protein sequence ID" value="CUV25770.1"/>
    <property type="molecule type" value="Genomic_DNA"/>
</dbReference>
<dbReference type="EMBL" id="LN899826">
    <property type="protein sequence ID" value="CUV38775.1"/>
    <property type="molecule type" value="Genomic_DNA"/>
</dbReference>
<sequence length="201" mass="20561">MAGPGTEDRARAGSRQAAAAPAGQCAAAAAPPGACRPGCAAHGRQEHRRLRRLARRCAASCDVTPSAPAARATPAGQACRPSAIAQARQRAGVGIVPGAMRPARLGRQRIMILPASGAGRPQAPRTPLARVKPGPYRPHTTSPQRGAERWPARKLGPDAALKTAPALSPLARPRPGSTAGTAIRHRCCPGAHAIRIPASDG</sequence>
<feature type="region of interest" description="Disordered" evidence="1">
    <location>
        <begin position="163"/>
        <end position="183"/>
    </location>
</feature>
<accession>A0A0S4VW17</accession>
<feature type="region of interest" description="Disordered" evidence="1">
    <location>
        <begin position="1"/>
        <end position="23"/>
    </location>
</feature>
<gene>
    <name evidence="2" type="ORF">RUN1744_v1_1100003</name>
    <name evidence="3" type="ORF">TF3108_v1_170061</name>
</gene>
<evidence type="ECO:0000256" key="1">
    <source>
        <dbReference type="SAM" id="MobiDB-lite"/>
    </source>
</evidence>
<protein>
    <submittedName>
        <fullName evidence="3">Uncharacterized protein</fullName>
    </submittedName>
</protein>
<reference evidence="3" key="1">
    <citation type="submission" date="2015-10" db="EMBL/GenBank/DDBJ databases">
        <authorList>
            <person name="Gilbert D.G."/>
        </authorList>
    </citation>
    <scope>NUCLEOTIDE SEQUENCE</scope>
    <source>
        <strain evidence="3">Phyl III-seqv23</strain>
    </source>
</reference>
<feature type="compositionally biased region" description="Low complexity" evidence="1">
    <location>
        <begin position="164"/>
        <end position="175"/>
    </location>
</feature>
<name>A0A0S4VW17_RALSL</name>
<proteinExistence type="predicted"/>
<evidence type="ECO:0000313" key="3">
    <source>
        <dbReference type="EMBL" id="CUV38775.1"/>
    </source>
</evidence>
<organism evidence="3">
    <name type="scientific">Ralstonia solanacearum</name>
    <name type="common">Pseudomonas solanacearum</name>
    <dbReference type="NCBI Taxonomy" id="305"/>
    <lineage>
        <taxon>Bacteria</taxon>
        <taxon>Pseudomonadati</taxon>
        <taxon>Pseudomonadota</taxon>
        <taxon>Betaproteobacteria</taxon>
        <taxon>Burkholderiales</taxon>
        <taxon>Burkholderiaceae</taxon>
        <taxon>Ralstonia</taxon>
        <taxon>Ralstonia solanacearum species complex</taxon>
    </lineage>
</organism>
<dbReference type="AlphaFoldDB" id="A0A0S4VW17"/>
<feature type="region of interest" description="Disordered" evidence="1">
    <location>
        <begin position="117"/>
        <end position="149"/>
    </location>
</feature>
<feature type="compositionally biased region" description="Basic and acidic residues" evidence="1">
    <location>
        <begin position="1"/>
        <end position="11"/>
    </location>
</feature>
<feature type="compositionally biased region" description="Low complexity" evidence="1">
    <location>
        <begin position="13"/>
        <end position="23"/>
    </location>
</feature>
<evidence type="ECO:0000313" key="2">
    <source>
        <dbReference type="EMBL" id="CUV25770.1"/>
    </source>
</evidence>